<dbReference type="Proteomes" id="UP000218891">
    <property type="component" value="Chromosome"/>
</dbReference>
<dbReference type="RefSeq" id="WP_096869189.1">
    <property type="nucleotide sequence ID" value="NZ_CP010643.1"/>
</dbReference>
<protein>
    <recommendedName>
        <fullName evidence="3">Twin-arginine translocation pathway signal</fullName>
    </recommendedName>
</protein>
<dbReference type="Pfam" id="PF07394">
    <property type="entry name" value="DUF1501"/>
    <property type="match status" value="1"/>
</dbReference>
<evidence type="ECO:0000313" key="1">
    <source>
        <dbReference type="EMBL" id="ATG36380.1"/>
    </source>
</evidence>
<evidence type="ECO:0000313" key="2">
    <source>
        <dbReference type="Proteomes" id="UP000218891"/>
    </source>
</evidence>
<evidence type="ECO:0008006" key="3">
    <source>
        <dbReference type="Google" id="ProtNLM"/>
    </source>
</evidence>
<reference evidence="1 2" key="4">
    <citation type="journal article" date="2018" name="Environ. Microbiol. Rep.">
        <title>Phylogenetic distribution of roseobacticides in the Roseobacter group and their effect on microalgae.</title>
        <authorList>
            <person name="Sonnenschein E.C."/>
            <person name="Phippen C.B."/>
            <person name="Bentzon-Tilia M."/>
            <person name="Rasmussen S.A."/>
            <person name="Nielsen K.F."/>
            <person name="Gram L."/>
        </authorList>
    </citation>
    <scope>NUCLEOTIDE SEQUENCE [LARGE SCALE GENOMIC DNA]</scope>
    <source>
        <strain evidence="1 2">P36</strain>
    </source>
</reference>
<dbReference type="InterPro" id="IPR019546">
    <property type="entry name" value="TAT_signal_bac_arc"/>
</dbReference>
<sequence>MTNIPPTPSASPPASLSRRSFLARSGLIGCSLAASPLLTPVSFAAAPWDTRLVVIILRGGMDAIDVVQPYGDPAYAGLRQTLLGGPQNGAADLDGFFALHPALAPLMPLWRAEQLGFVQAVSTPYRNKRSHFDGQDLLEAGTPGLHQRRDGWLNRLLQVTPGVEARTAFAIGQGEMKLLQGAAPVSDWSPDAEIALSPQAERLAGLMMEGDPLFHAALAEALDLADSAKADAAAGRAGTTGQGPRRAPPHQRIASYAAQQMRGESRIAAFSINGWDTHNRQKGALTRALRRLSETILTLHGDLGPTIWDKTAVVAMTEFGRTVRENGTGGTDHGTGGAMVLAGGAIRGGRVYGHWPGLTEAALFDRRDLMPTGDVRAQMGWIMRGMIGTDHQAISDVIFPGVEMGSDPGLVRR</sequence>
<dbReference type="EMBL" id="CP010643">
    <property type="protein sequence ID" value="ATG36380.1"/>
    <property type="molecule type" value="Genomic_DNA"/>
</dbReference>
<reference evidence="1 2" key="2">
    <citation type="journal article" date="2017" name="Genome Biol. Evol.">
        <title>Trajectories and Drivers of Genome Evolution in Surface-Associated Marine Phaeobacter.</title>
        <authorList>
            <person name="Freese H.M."/>
            <person name="Sikorski J."/>
            <person name="Bunk B."/>
            <person name="Scheuner C."/>
            <person name="Meier-Kolthoff J.P."/>
            <person name="Sproer C."/>
            <person name="Gram L."/>
            <person name="Overmann J."/>
        </authorList>
    </citation>
    <scope>NUCLEOTIDE SEQUENCE [LARGE SCALE GENOMIC DNA]</scope>
    <source>
        <strain evidence="1 2">P36</strain>
    </source>
</reference>
<proteinExistence type="predicted"/>
<accession>A0ABM6PFD5</accession>
<dbReference type="PROSITE" id="PS51318">
    <property type="entry name" value="TAT"/>
    <property type="match status" value="1"/>
</dbReference>
<dbReference type="NCBIfam" id="TIGR01409">
    <property type="entry name" value="TAT_signal_seq"/>
    <property type="match status" value="1"/>
</dbReference>
<dbReference type="InterPro" id="IPR006311">
    <property type="entry name" value="TAT_signal"/>
</dbReference>
<name>A0ABM6PFD5_9RHOB</name>
<dbReference type="PANTHER" id="PTHR43737:SF1">
    <property type="entry name" value="DUF1501 DOMAIN-CONTAINING PROTEIN"/>
    <property type="match status" value="1"/>
</dbReference>
<reference evidence="1 2" key="1">
    <citation type="journal article" date="2017" name="Front. Microbiol.">
        <title>Phaeobacter piscinae sp. nov., a species of the Roseobacter group and potential aquaculture probiont.</title>
        <authorList>
            <person name="Sonnenschein E.C."/>
            <person name="Phippen C.B.W."/>
            <person name="Nielsen K.F."/>
            <person name="Mateiu R.V."/>
            <person name="Melchiorsen J."/>
            <person name="Gram L."/>
            <person name="Overmann J."/>
            <person name="Freese H.M."/>
        </authorList>
    </citation>
    <scope>NUCLEOTIDE SEQUENCE [LARGE SCALE GENOMIC DNA]</scope>
    <source>
        <strain evidence="1 2">P36</strain>
    </source>
</reference>
<dbReference type="PANTHER" id="PTHR43737">
    <property type="entry name" value="BLL7424 PROTEIN"/>
    <property type="match status" value="1"/>
</dbReference>
<dbReference type="InterPro" id="IPR010869">
    <property type="entry name" value="DUF1501"/>
</dbReference>
<reference evidence="1 2" key="3">
    <citation type="journal article" date="2017" name="Int. J. Syst. Evol. Microbiol.">
        <title>Adaptation of Surface-Associated Bacteria to the Open Ocean: A Genomically Distinct Subpopulation of Phaeobacter gallaeciensis Colonizes Pacific Mesozooplankton.</title>
        <authorList>
            <person name="Freese H.M."/>
            <person name="Methner A."/>
            <person name="Overmann J."/>
        </authorList>
    </citation>
    <scope>NUCLEOTIDE SEQUENCE [LARGE SCALE GENOMIC DNA]</scope>
    <source>
        <strain evidence="1 2">P36</strain>
    </source>
</reference>
<organism evidence="1 2">
    <name type="scientific">Phaeobacter piscinae</name>
    <dbReference type="NCBI Taxonomy" id="1580596"/>
    <lineage>
        <taxon>Bacteria</taxon>
        <taxon>Pseudomonadati</taxon>
        <taxon>Pseudomonadota</taxon>
        <taxon>Alphaproteobacteria</taxon>
        <taxon>Rhodobacterales</taxon>
        <taxon>Roseobacteraceae</taxon>
        <taxon>Phaeobacter</taxon>
    </lineage>
</organism>
<keyword evidence="2" id="KW-1185">Reference proteome</keyword>
<gene>
    <name evidence="1" type="ORF">PhaeoP36_02255</name>
</gene>